<accession>A0AAD5SRV7</accession>
<organism evidence="3 4">
    <name type="scientific">Rhizophlyctis rosea</name>
    <dbReference type="NCBI Taxonomy" id="64517"/>
    <lineage>
        <taxon>Eukaryota</taxon>
        <taxon>Fungi</taxon>
        <taxon>Fungi incertae sedis</taxon>
        <taxon>Chytridiomycota</taxon>
        <taxon>Chytridiomycota incertae sedis</taxon>
        <taxon>Chytridiomycetes</taxon>
        <taxon>Rhizophlyctidales</taxon>
        <taxon>Rhizophlyctidaceae</taxon>
        <taxon>Rhizophlyctis</taxon>
    </lineage>
</organism>
<dbReference type="Proteomes" id="UP001212841">
    <property type="component" value="Unassembled WGS sequence"/>
</dbReference>
<dbReference type="AlphaFoldDB" id="A0AAD5SRV7"/>
<evidence type="ECO:0000313" key="3">
    <source>
        <dbReference type="EMBL" id="KAJ3057276.1"/>
    </source>
</evidence>
<feature type="compositionally biased region" description="Basic and acidic residues" evidence="2">
    <location>
        <begin position="380"/>
        <end position="400"/>
    </location>
</feature>
<dbReference type="InterPro" id="IPR006597">
    <property type="entry name" value="Sel1-like"/>
</dbReference>
<evidence type="ECO:0008006" key="5">
    <source>
        <dbReference type="Google" id="ProtNLM"/>
    </source>
</evidence>
<dbReference type="Pfam" id="PF08238">
    <property type="entry name" value="Sel1"/>
    <property type="match status" value="7"/>
</dbReference>
<name>A0AAD5SRV7_9FUNG</name>
<gene>
    <name evidence="3" type="ORF">HK097_009935</name>
</gene>
<feature type="region of interest" description="Disordered" evidence="2">
    <location>
        <begin position="374"/>
        <end position="400"/>
    </location>
</feature>
<reference evidence="3" key="1">
    <citation type="submission" date="2020-05" db="EMBL/GenBank/DDBJ databases">
        <title>Phylogenomic resolution of chytrid fungi.</title>
        <authorList>
            <person name="Stajich J.E."/>
            <person name="Amses K."/>
            <person name="Simmons R."/>
            <person name="Seto K."/>
            <person name="Myers J."/>
            <person name="Bonds A."/>
            <person name="Quandt C.A."/>
            <person name="Barry K."/>
            <person name="Liu P."/>
            <person name="Grigoriev I."/>
            <person name="Longcore J.E."/>
            <person name="James T.Y."/>
        </authorList>
    </citation>
    <scope>NUCLEOTIDE SEQUENCE</scope>
    <source>
        <strain evidence="3">JEL0318</strain>
    </source>
</reference>
<dbReference type="InterPro" id="IPR051726">
    <property type="entry name" value="Chitin_Synth_Reg"/>
</dbReference>
<dbReference type="SMART" id="SM00671">
    <property type="entry name" value="SEL1"/>
    <property type="match status" value="7"/>
</dbReference>
<sequence>MAPSEVGGNTTMTPSVRNMVMEAFTGNLEEERQISKKSSDPAVQLEFAKKLILTAESESSDPDPRKNKKMQEALYQEALKIIKKLATNTGKPGYPEAQFFLAECYGSGALGLRIDYEQAFKLYEKAAKQTHPAATYRSAVCYEVGAGTSRSSNRAMQYYRKAAVLQDTAAMYKLGKILIEGLLGQERNAREGVSWLNRAARQADESTPHALHELGLLYEGKGGEAVGNAIIPDPSYAYDLFSKAAQLGYAPSEYKLGLCYEYGLLNLPIDARRSIAWYTRAAEKGDPEAELALSGWYLTGAEGILKQSDQEAYLWARKAADKGLAKAEYAVGYYSENGVGVRPDLEEARRWYLRASGQGNKKAITRLREMRGEAIGGSGEGRRGDWRRDGKPKDGECLIQ</sequence>
<keyword evidence="4" id="KW-1185">Reference proteome</keyword>
<protein>
    <recommendedName>
        <fullName evidence="5">HCP-like protein</fullName>
    </recommendedName>
</protein>
<evidence type="ECO:0000313" key="4">
    <source>
        <dbReference type="Proteomes" id="UP001212841"/>
    </source>
</evidence>
<dbReference type="SUPFAM" id="SSF81901">
    <property type="entry name" value="HCP-like"/>
    <property type="match status" value="2"/>
</dbReference>
<evidence type="ECO:0000256" key="1">
    <source>
        <dbReference type="ARBA" id="ARBA00022737"/>
    </source>
</evidence>
<proteinExistence type="predicted"/>
<dbReference type="InterPro" id="IPR011990">
    <property type="entry name" value="TPR-like_helical_dom_sf"/>
</dbReference>
<dbReference type="PANTHER" id="PTHR46430">
    <property type="entry name" value="PROTEIN SKT5-RELATED"/>
    <property type="match status" value="1"/>
</dbReference>
<comment type="caution">
    <text evidence="3">The sequence shown here is derived from an EMBL/GenBank/DDBJ whole genome shotgun (WGS) entry which is preliminary data.</text>
</comment>
<dbReference type="Gene3D" id="1.25.40.10">
    <property type="entry name" value="Tetratricopeptide repeat domain"/>
    <property type="match status" value="2"/>
</dbReference>
<evidence type="ECO:0000256" key="2">
    <source>
        <dbReference type="SAM" id="MobiDB-lite"/>
    </source>
</evidence>
<dbReference type="PANTHER" id="PTHR46430:SF3">
    <property type="entry name" value="ACTIVATOR OF C KINASE PROTEIN 1"/>
    <property type="match status" value="1"/>
</dbReference>
<dbReference type="EMBL" id="JADGJD010000007">
    <property type="protein sequence ID" value="KAJ3057276.1"/>
    <property type="molecule type" value="Genomic_DNA"/>
</dbReference>
<keyword evidence="1" id="KW-0677">Repeat</keyword>